<evidence type="ECO:0000256" key="1">
    <source>
        <dbReference type="SAM" id="MobiDB-lite"/>
    </source>
</evidence>
<dbReference type="EMBL" id="PGFE01000005">
    <property type="protein sequence ID" value="PJJ69154.1"/>
    <property type="molecule type" value="Genomic_DNA"/>
</dbReference>
<organism evidence="4 5">
    <name type="scientific">Sediminihabitans luteus</name>
    <dbReference type="NCBI Taxonomy" id="1138585"/>
    <lineage>
        <taxon>Bacteria</taxon>
        <taxon>Bacillati</taxon>
        <taxon>Actinomycetota</taxon>
        <taxon>Actinomycetes</taxon>
        <taxon>Micrococcales</taxon>
        <taxon>Cellulomonadaceae</taxon>
        <taxon>Sediminihabitans</taxon>
    </lineage>
</organism>
<dbReference type="Proteomes" id="UP000231693">
    <property type="component" value="Unassembled WGS sequence"/>
</dbReference>
<dbReference type="InterPro" id="IPR021949">
    <property type="entry name" value="DUF3566_TM"/>
</dbReference>
<feature type="compositionally biased region" description="Low complexity" evidence="1">
    <location>
        <begin position="33"/>
        <end position="98"/>
    </location>
</feature>
<dbReference type="RefSeq" id="WP_100423778.1">
    <property type="nucleotide sequence ID" value="NZ_BOOX01000005.1"/>
</dbReference>
<dbReference type="AlphaFoldDB" id="A0A2M9CCR6"/>
<feature type="compositionally biased region" description="Pro residues" evidence="1">
    <location>
        <begin position="18"/>
        <end position="27"/>
    </location>
</feature>
<comment type="caution">
    <text evidence="4">The sequence shown here is derived from an EMBL/GenBank/DDBJ whole genome shotgun (WGS) entry which is preliminary data.</text>
</comment>
<feature type="region of interest" description="Disordered" evidence="1">
    <location>
        <begin position="1"/>
        <end position="169"/>
    </location>
</feature>
<dbReference type="OrthoDB" id="3240216at2"/>
<reference evidence="4 5" key="1">
    <citation type="submission" date="2017-11" db="EMBL/GenBank/DDBJ databases">
        <title>Genomic Encyclopedia of Archaeal and Bacterial Type Strains, Phase II (KMG-II): From Individual Species to Whole Genera.</title>
        <authorList>
            <person name="Goeker M."/>
        </authorList>
    </citation>
    <scope>NUCLEOTIDE SEQUENCE [LARGE SCALE GENOMIC DNA]</scope>
    <source>
        <strain evidence="4 5">DSM 25478</strain>
    </source>
</reference>
<keyword evidence="2" id="KW-0472">Membrane</keyword>
<sequence>MTSNDHTTTGAATRPAGPGVPPPPPPAAGAGSGAQNGTANGSTGAASTSPSSNGQSGNGQASNGQASTGTAGSGVRNSAARAAAAAVAAAKSAAQRVATVSVTSEDELDERTVKRVPGSGAASTNPTPSEGASSTAGAQRPTQSVPPRPSTARTASATAAPTAAQPRPAADAGVRRVRLVVSRVDPWSVMKLSFILAFAVGIMTVVAIAMFWGVLNGLGVFTQINSLIIGIVGEETKVDVLQFVAFDRVLSLGALIAIVNLVLMTAIATILAFIYNIVAAVVGGIHLTLTDE</sequence>
<feature type="compositionally biased region" description="Polar residues" evidence="1">
    <location>
        <begin position="121"/>
        <end position="143"/>
    </location>
</feature>
<feature type="transmembrane region" description="Helical" evidence="2">
    <location>
        <begin position="192"/>
        <end position="215"/>
    </location>
</feature>
<evidence type="ECO:0000313" key="5">
    <source>
        <dbReference type="Proteomes" id="UP000231693"/>
    </source>
</evidence>
<proteinExistence type="predicted"/>
<gene>
    <name evidence="4" type="ORF">CLV28_2611</name>
</gene>
<feature type="domain" description="DUF3566" evidence="3">
    <location>
        <begin position="175"/>
        <end position="291"/>
    </location>
</feature>
<evidence type="ECO:0000259" key="3">
    <source>
        <dbReference type="Pfam" id="PF12089"/>
    </source>
</evidence>
<evidence type="ECO:0000256" key="2">
    <source>
        <dbReference type="SAM" id="Phobius"/>
    </source>
</evidence>
<keyword evidence="2" id="KW-1133">Transmembrane helix</keyword>
<keyword evidence="2 4" id="KW-0812">Transmembrane</keyword>
<feature type="compositionally biased region" description="Low complexity" evidence="1">
    <location>
        <begin position="150"/>
        <end position="169"/>
    </location>
</feature>
<keyword evidence="5" id="KW-1185">Reference proteome</keyword>
<accession>A0A2M9CCR6</accession>
<name>A0A2M9CCR6_9CELL</name>
<evidence type="ECO:0000313" key="4">
    <source>
        <dbReference type="EMBL" id="PJJ69154.1"/>
    </source>
</evidence>
<feature type="compositionally biased region" description="Low complexity" evidence="1">
    <location>
        <begin position="7"/>
        <end position="17"/>
    </location>
</feature>
<dbReference type="Pfam" id="PF12089">
    <property type="entry name" value="DUF3566"/>
    <property type="match status" value="1"/>
</dbReference>
<protein>
    <submittedName>
        <fullName evidence="4">Transmembrane protein DUF3566</fullName>
    </submittedName>
</protein>